<dbReference type="EMBL" id="RKMH01000001">
    <property type="protein sequence ID" value="RPA66116.1"/>
    <property type="molecule type" value="Genomic_DNA"/>
</dbReference>
<dbReference type="Proteomes" id="UP000267536">
    <property type="component" value="Unassembled WGS sequence"/>
</dbReference>
<organism evidence="1 2">
    <name type="scientific">Gordonia oryzae</name>
    <dbReference type="NCBI Taxonomy" id="2487349"/>
    <lineage>
        <taxon>Bacteria</taxon>
        <taxon>Bacillati</taxon>
        <taxon>Actinomycetota</taxon>
        <taxon>Actinomycetes</taxon>
        <taxon>Mycobacteriales</taxon>
        <taxon>Gordoniaceae</taxon>
        <taxon>Gordonia</taxon>
    </lineage>
</organism>
<gene>
    <name evidence="1" type="ORF">EF294_00550</name>
</gene>
<evidence type="ECO:0000313" key="2">
    <source>
        <dbReference type="Proteomes" id="UP000267536"/>
    </source>
</evidence>
<sequence>MTTSNSRVLAFPTAIPPESAISDPTLDEAEFQRGYDEASDYLASLPRAWAANHASAALADGEIPQITQSYERGYRAALYGYSRHPRR</sequence>
<accession>A0A3N4GZH7</accession>
<reference evidence="1 2" key="1">
    <citation type="submission" date="2018-11" db="EMBL/GenBank/DDBJ databases">
        <title>Draft genome sequence of Gordonia sp. RS15-1S isolated from rice stems.</title>
        <authorList>
            <person name="Muangham S."/>
        </authorList>
    </citation>
    <scope>NUCLEOTIDE SEQUENCE [LARGE SCALE GENOMIC DNA]</scope>
    <source>
        <strain evidence="1 2">RS15-1S</strain>
    </source>
</reference>
<dbReference type="OrthoDB" id="4376390at2"/>
<name>A0A3N4GZH7_9ACTN</name>
<dbReference type="RefSeq" id="WP_123925077.1">
    <property type="nucleotide sequence ID" value="NZ_JBPSDP010000002.1"/>
</dbReference>
<protein>
    <submittedName>
        <fullName evidence="1">Uncharacterized protein</fullName>
    </submittedName>
</protein>
<keyword evidence="2" id="KW-1185">Reference proteome</keyword>
<evidence type="ECO:0000313" key="1">
    <source>
        <dbReference type="EMBL" id="RPA66116.1"/>
    </source>
</evidence>
<dbReference type="AlphaFoldDB" id="A0A3N4GZH7"/>
<proteinExistence type="predicted"/>
<comment type="caution">
    <text evidence="1">The sequence shown here is derived from an EMBL/GenBank/DDBJ whole genome shotgun (WGS) entry which is preliminary data.</text>
</comment>